<dbReference type="Pfam" id="PF12477">
    <property type="entry name" value="TraW_N"/>
    <property type="match status" value="1"/>
</dbReference>
<feature type="signal peptide" evidence="1">
    <location>
        <begin position="1"/>
        <end position="19"/>
    </location>
</feature>
<dbReference type="AlphaFoldDB" id="A0A378K952"/>
<protein>
    <submittedName>
        <fullName evidence="3">Type-F conjugative transfer system protein</fullName>
    </submittedName>
</protein>
<dbReference type="RefSeq" id="WP_115332851.1">
    <property type="nucleotide sequence ID" value="NZ_CAAAHP010000008.1"/>
</dbReference>
<accession>A0A378K952</accession>
<dbReference type="NCBIfam" id="TIGR02743">
    <property type="entry name" value="TraW"/>
    <property type="match status" value="1"/>
</dbReference>
<feature type="chain" id="PRO_5016928449" evidence="1">
    <location>
        <begin position="20"/>
        <end position="211"/>
    </location>
</feature>
<evidence type="ECO:0000313" key="4">
    <source>
        <dbReference type="Proteomes" id="UP000254794"/>
    </source>
</evidence>
<proteinExistence type="predicted"/>
<dbReference type="InterPro" id="IPR025864">
    <property type="entry name" value="TraW_N_dom"/>
</dbReference>
<dbReference type="OrthoDB" id="7171737at2"/>
<keyword evidence="4" id="KW-1185">Reference proteome</keyword>
<organism evidence="3 4">
    <name type="scientific">Legionella busanensis</name>
    <dbReference type="NCBI Taxonomy" id="190655"/>
    <lineage>
        <taxon>Bacteria</taxon>
        <taxon>Pseudomonadati</taxon>
        <taxon>Pseudomonadota</taxon>
        <taxon>Gammaproteobacteria</taxon>
        <taxon>Legionellales</taxon>
        <taxon>Legionellaceae</taxon>
        <taxon>Legionella</taxon>
    </lineage>
</organism>
<feature type="domain" description="Type-F conjugative transfer system protein TraW N-terminal" evidence="2">
    <location>
        <begin position="5"/>
        <end position="32"/>
    </location>
</feature>
<reference evidence="3 4" key="1">
    <citation type="submission" date="2018-06" db="EMBL/GenBank/DDBJ databases">
        <authorList>
            <consortium name="Pathogen Informatics"/>
            <person name="Doyle S."/>
        </authorList>
    </citation>
    <scope>NUCLEOTIDE SEQUENCE [LARGE SCALE GENOMIC DNA]</scope>
    <source>
        <strain evidence="3 4">NCTC13316</strain>
    </source>
</reference>
<gene>
    <name evidence="3" type="primary">traW_1</name>
    <name evidence="3" type="ORF">NCTC13316_03341</name>
</gene>
<evidence type="ECO:0000259" key="2">
    <source>
        <dbReference type="Pfam" id="PF12477"/>
    </source>
</evidence>
<dbReference type="EMBL" id="UGOD01000005">
    <property type="protein sequence ID" value="STX81468.1"/>
    <property type="molecule type" value="Genomic_DNA"/>
</dbReference>
<sequence>MKHFLCAVIILLQVGQACATSFGVIGEVFPVAEKSFLILIEERLRTLMNSGELASLNERWIQTVARHANRPTSLGLTRIHQSARHYYVPEIKLSQDITNSDGRILYAAGTQVNALARLPTYEPCWLFFNGDDEAQLRWAATQLKQCAHPKLILTGGSVQAAEKRLQSVIYFDQAGRIVTKLNIAHVPAIVTREGNQLVIVEQAIKESGDVL</sequence>
<keyword evidence="1" id="KW-0732">Signal</keyword>
<evidence type="ECO:0000313" key="3">
    <source>
        <dbReference type="EMBL" id="STX81468.1"/>
    </source>
</evidence>
<evidence type="ECO:0000256" key="1">
    <source>
        <dbReference type="SAM" id="SignalP"/>
    </source>
</evidence>
<name>A0A378K952_9GAMM</name>
<dbReference type="Proteomes" id="UP000254794">
    <property type="component" value="Unassembled WGS sequence"/>
</dbReference>
<dbReference type="InterPro" id="IPR014114">
    <property type="entry name" value="TraW"/>
</dbReference>
<dbReference type="PROSITE" id="PS51257">
    <property type="entry name" value="PROKAR_LIPOPROTEIN"/>
    <property type="match status" value="1"/>
</dbReference>